<reference evidence="2 3" key="1">
    <citation type="submission" date="2017-11" db="EMBL/GenBank/DDBJ databases">
        <title>De-novo sequencing of pomegranate (Punica granatum L.) genome.</title>
        <authorList>
            <person name="Akparov Z."/>
            <person name="Amiraslanov A."/>
            <person name="Hajiyeva S."/>
            <person name="Abbasov M."/>
            <person name="Kaur K."/>
            <person name="Hamwieh A."/>
            <person name="Solovyev V."/>
            <person name="Salamov A."/>
            <person name="Braich B."/>
            <person name="Kosarev P."/>
            <person name="Mahmoud A."/>
            <person name="Hajiyev E."/>
            <person name="Babayeva S."/>
            <person name="Izzatullayeva V."/>
            <person name="Mammadov A."/>
            <person name="Mammadov A."/>
            <person name="Sharifova S."/>
            <person name="Ojaghi J."/>
            <person name="Eynullazada K."/>
            <person name="Bayramov B."/>
            <person name="Abdulazimova A."/>
            <person name="Shahmuradov I."/>
        </authorList>
    </citation>
    <scope>NUCLEOTIDE SEQUENCE [LARGE SCALE GENOMIC DNA]</scope>
    <source>
        <strain evidence="3">cv. AG2017</strain>
        <tissue evidence="2">Leaf</tissue>
    </source>
</reference>
<name>A0A2I0KJT3_PUNGR</name>
<protein>
    <submittedName>
        <fullName evidence="2">Uncharacterized protein</fullName>
    </submittedName>
</protein>
<evidence type="ECO:0000313" key="3">
    <source>
        <dbReference type="Proteomes" id="UP000233551"/>
    </source>
</evidence>
<dbReference type="AlphaFoldDB" id="A0A2I0KJT3"/>
<keyword evidence="3" id="KW-1185">Reference proteome</keyword>
<proteinExistence type="predicted"/>
<accession>A0A2I0KJT3</accession>
<gene>
    <name evidence="2" type="ORF">CRG98_010834</name>
</gene>
<organism evidence="2 3">
    <name type="scientific">Punica granatum</name>
    <name type="common">Pomegranate</name>
    <dbReference type="NCBI Taxonomy" id="22663"/>
    <lineage>
        <taxon>Eukaryota</taxon>
        <taxon>Viridiplantae</taxon>
        <taxon>Streptophyta</taxon>
        <taxon>Embryophyta</taxon>
        <taxon>Tracheophyta</taxon>
        <taxon>Spermatophyta</taxon>
        <taxon>Magnoliopsida</taxon>
        <taxon>eudicotyledons</taxon>
        <taxon>Gunneridae</taxon>
        <taxon>Pentapetalae</taxon>
        <taxon>rosids</taxon>
        <taxon>malvids</taxon>
        <taxon>Myrtales</taxon>
        <taxon>Lythraceae</taxon>
        <taxon>Punica</taxon>
    </lineage>
</organism>
<evidence type="ECO:0000256" key="1">
    <source>
        <dbReference type="SAM" id="MobiDB-lite"/>
    </source>
</evidence>
<sequence length="124" mass="13595">MTSSSFNFGGDYATNGCTLELTERQSRRPTGAAGGPHETPVTLTADKTTLTLIGRRNRHFSAARHRNATRGSVRDHTGANRFDLKNQRQPSDSLPRREGDPNRTVVMKGSRARAPLENNLSGFS</sequence>
<dbReference type="EMBL" id="PGOL01000542">
    <property type="protein sequence ID" value="PKI68777.1"/>
    <property type="molecule type" value="Genomic_DNA"/>
</dbReference>
<feature type="region of interest" description="Disordered" evidence="1">
    <location>
        <begin position="13"/>
        <end position="124"/>
    </location>
</feature>
<feature type="compositionally biased region" description="Basic and acidic residues" evidence="1">
    <location>
        <begin position="72"/>
        <end position="86"/>
    </location>
</feature>
<feature type="compositionally biased region" description="Basic residues" evidence="1">
    <location>
        <begin position="55"/>
        <end position="68"/>
    </location>
</feature>
<feature type="compositionally biased region" description="Polar residues" evidence="1">
    <location>
        <begin position="41"/>
        <end position="51"/>
    </location>
</feature>
<comment type="caution">
    <text evidence="2">The sequence shown here is derived from an EMBL/GenBank/DDBJ whole genome shotgun (WGS) entry which is preliminary data.</text>
</comment>
<dbReference type="Proteomes" id="UP000233551">
    <property type="component" value="Unassembled WGS sequence"/>
</dbReference>
<evidence type="ECO:0000313" key="2">
    <source>
        <dbReference type="EMBL" id="PKI68777.1"/>
    </source>
</evidence>